<dbReference type="SUPFAM" id="SSF81923">
    <property type="entry name" value="Double Clp-N motif"/>
    <property type="match status" value="1"/>
</dbReference>
<feature type="non-terminal residue" evidence="3">
    <location>
        <position position="1"/>
    </location>
</feature>
<dbReference type="InterPro" id="IPR051650">
    <property type="entry name" value="SL_signaling_regulator"/>
</dbReference>
<organism evidence="3 4">
    <name type="scientific">Genlisea aurea</name>
    <dbReference type="NCBI Taxonomy" id="192259"/>
    <lineage>
        <taxon>Eukaryota</taxon>
        <taxon>Viridiplantae</taxon>
        <taxon>Streptophyta</taxon>
        <taxon>Embryophyta</taxon>
        <taxon>Tracheophyta</taxon>
        <taxon>Spermatophyta</taxon>
        <taxon>Magnoliopsida</taxon>
        <taxon>eudicotyledons</taxon>
        <taxon>Gunneridae</taxon>
        <taxon>Pentapetalae</taxon>
        <taxon>asterids</taxon>
        <taxon>lamiids</taxon>
        <taxon>Lamiales</taxon>
        <taxon>Lentibulariaceae</taxon>
        <taxon>Genlisea</taxon>
    </lineage>
</organism>
<dbReference type="Proteomes" id="UP000015453">
    <property type="component" value="Unassembled WGS sequence"/>
</dbReference>
<protein>
    <recommendedName>
        <fullName evidence="2">Clp R domain-containing protein</fullName>
    </recommendedName>
</protein>
<feature type="non-terminal residue" evidence="3">
    <location>
        <position position="109"/>
    </location>
</feature>
<dbReference type="Gene3D" id="1.10.1780.10">
    <property type="entry name" value="Clp, N-terminal domain"/>
    <property type="match status" value="1"/>
</dbReference>
<sequence length="109" mass="11693">CTVHQSLSGESAAVVKQAMVLAKRRGHAQVTPLHVATTMLSTSSAAGICTLRAACSQSNRHPLQCKALELCFNVSLNRLPTAPQHDPDNLSISNALVAAFKRAQAYQRR</sequence>
<dbReference type="OrthoDB" id="750498at2759"/>
<dbReference type="PROSITE" id="PS51903">
    <property type="entry name" value="CLP_R"/>
    <property type="match status" value="1"/>
</dbReference>
<evidence type="ECO:0000313" key="3">
    <source>
        <dbReference type="EMBL" id="EPS58173.1"/>
    </source>
</evidence>
<dbReference type="AlphaFoldDB" id="S8D679"/>
<dbReference type="EMBL" id="AUSU01009470">
    <property type="protein sequence ID" value="EPS58173.1"/>
    <property type="molecule type" value="Genomic_DNA"/>
</dbReference>
<dbReference type="InterPro" id="IPR036628">
    <property type="entry name" value="Clp_N_dom_sf"/>
</dbReference>
<reference evidence="3 4" key="1">
    <citation type="journal article" date="2013" name="BMC Genomics">
        <title>The miniature genome of a carnivorous plant Genlisea aurea contains a low number of genes and short non-coding sequences.</title>
        <authorList>
            <person name="Leushkin E.V."/>
            <person name="Sutormin R.A."/>
            <person name="Nabieva E.R."/>
            <person name="Penin A.A."/>
            <person name="Kondrashov A.S."/>
            <person name="Logacheva M.D."/>
        </authorList>
    </citation>
    <scope>NUCLEOTIDE SEQUENCE [LARGE SCALE GENOMIC DNA]</scope>
</reference>
<evidence type="ECO:0000313" key="4">
    <source>
        <dbReference type="Proteomes" id="UP000015453"/>
    </source>
</evidence>
<proteinExistence type="predicted"/>
<feature type="domain" description="Clp R" evidence="2">
    <location>
        <begin position="3"/>
        <end position="109"/>
    </location>
</feature>
<dbReference type="PANTHER" id="PTHR43572">
    <property type="entry name" value="CHAPERONE PROTEIN CLPD, CHLOROPLASTIC"/>
    <property type="match status" value="1"/>
</dbReference>
<accession>S8D679</accession>
<dbReference type="PANTHER" id="PTHR43572:SF31">
    <property type="entry name" value="PROTEIN SMAX1-LIKE 3"/>
    <property type="match status" value="1"/>
</dbReference>
<keyword evidence="4" id="KW-1185">Reference proteome</keyword>
<dbReference type="Pfam" id="PF02861">
    <property type="entry name" value="Clp_N"/>
    <property type="match status" value="1"/>
</dbReference>
<evidence type="ECO:0000259" key="2">
    <source>
        <dbReference type="PROSITE" id="PS51903"/>
    </source>
</evidence>
<name>S8D679_9LAMI</name>
<keyword evidence="1" id="KW-0677">Repeat</keyword>
<evidence type="ECO:0000256" key="1">
    <source>
        <dbReference type="PROSITE-ProRule" id="PRU01251"/>
    </source>
</evidence>
<dbReference type="InterPro" id="IPR004176">
    <property type="entry name" value="Clp_R_N"/>
</dbReference>
<comment type="caution">
    <text evidence="3">The sequence shown here is derived from an EMBL/GenBank/DDBJ whole genome shotgun (WGS) entry which is preliminary data.</text>
</comment>
<gene>
    <name evidence="3" type="ORF">M569_16643</name>
</gene>